<gene>
    <name evidence="2" type="ORF">PHYPA_029477</name>
</gene>
<dbReference type="InParanoid" id="A0A2K1IDH0"/>
<evidence type="ECO:0000313" key="4">
    <source>
        <dbReference type="Proteomes" id="UP000006727"/>
    </source>
</evidence>
<organism evidence="2">
    <name type="scientific">Physcomitrium patens</name>
    <name type="common">Spreading-leaved earth moss</name>
    <name type="synonym">Physcomitrella patens</name>
    <dbReference type="NCBI Taxonomy" id="3218"/>
    <lineage>
        <taxon>Eukaryota</taxon>
        <taxon>Viridiplantae</taxon>
        <taxon>Streptophyta</taxon>
        <taxon>Embryophyta</taxon>
        <taxon>Bryophyta</taxon>
        <taxon>Bryophytina</taxon>
        <taxon>Bryopsida</taxon>
        <taxon>Funariidae</taxon>
        <taxon>Funariales</taxon>
        <taxon>Funariaceae</taxon>
        <taxon>Physcomitrium</taxon>
    </lineage>
</organism>
<sequence length="63" mass="6819">MGKIKPKVRAKKTSFDPEEDPDYHMMSFFNSGEGGSSTSGGNQRGPKHCGSQLSLMKRSPSEG</sequence>
<evidence type="ECO:0000256" key="1">
    <source>
        <dbReference type="SAM" id="MobiDB-lite"/>
    </source>
</evidence>
<dbReference type="Gramene" id="Pp3c25_2090V3.1">
    <property type="protein sequence ID" value="Pp3c25_2090V3.1"/>
    <property type="gene ID" value="Pp3c25_2090"/>
</dbReference>
<proteinExistence type="predicted"/>
<dbReference type="PaxDb" id="3218-PP1S233_84V6.1"/>
<dbReference type="EnsemblPlants" id="Pp3c25_2090V3.1">
    <property type="protein sequence ID" value="Pp3c25_2090V3.1"/>
    <property type="gene ID" value="Pp3c25_2090"/>
</dbReference>
<dbReference type="EMBL" id="ABEU02000025">
    <property type="protein sequence ID" value="PNR27325.1"/>
    <property type="molecule type" value="Genomic_DNA"/>
</dbReference>
<dbReference type="AlphaFoldDB" id="A0A2K1IDH0"/>
<reference evidence="3" key="3">
    <citation type="submission" date="2020-12" db="UniProtKB">
        <authorList>
            <consortium name="EnsemblPlants"/>
        </authorList>
    </citation>
    <scope>IDENTIFICATION</scope>
</reference>
<name>A0A2K1IDH0_PHYPA</name>
<evidence type="ECO:0000313" key="3">
    <source>
        <dbReference type="EnsemblPlants" id="Pp3c25_2090V3.1"/>
    </source>
</evidence>
<reference evidence="2 4" key="1">
    <citation type="journal article" date="2008" name="Science">
        <title>The Physcomitrella genome reveals evolutionary insights into the conquest of land by plants.</title>
        <authorList>
            <person name="Rensing S."/>
            <person name="Lang D."/>
            <person name="Zimmer A."/>
            <person name="Terry A."/>
            <person name="Salamov A."/>
            <person name="Shapiro H."/>
            <person name="Nishiyama T."/>
            <person name="Perroud P.-F."/>
            <person name="Lindquist E."/>
            <person name="Kamisugi Y."/>
            <person name="Tanahashi T."/>
            <person name="Sakakibara K."/>
            <person name="Fujita T."/>
            <person name="Oishi K."/>
            <person name="Shin-I T."/>
            <person name="Kuroki Y."/>
            <person name="Toyoda A."/>
            <person name="Suzuki Y."/>
            <person name="Hashimoto A."/>
            <person name="Yamaguchi K."/>
            <person name="Sugano A."/>
            <person name="Kohara Y."/>
            <person name="Fujiyama A."/>
            <person name="Anterola A."/>
            <person name="Aoki S."/>
            <person name="Ashton N."/>
            <person name="Barbazuk W.B."/>
            <person name="Barker E."/>
            <person name="Bennetzen J."/>
            <person name="Bezanilla M."/>
            <person name="Blankenship R."/>
            <person name="Cho S.H."/>
            <person name="Dutcher S."/>
            <person name="Estelle M."/>
            <person name="Fawcett J.A."/>
            <person name="Gundlach H."/>
            <person name="Hanada K."/>
            <person name="Heyl A."/>
            <person name="Hicks K.A."/>
            <person name="Hugh J."/>
            <person name="Lohr M."/>
            <person name="Mayer K."/>
            <person name="Melkozernov A."/>
            <person name="Murata T."/>
            <person name="Nelson D."/>
            <person name="Pils B."/>
            <person name="Prigge M."/>
            <person name="Reiss B."/>
            <person name="Renner T."/>
            <person name="Rombauts S."/>
            <person name="Rushton P."/>
            <person name="Sanderfoot A."/>
            <person name="Schween G."/>
            <person name="Shiu S.-H."/>
            <person name="Stueber K."/>
            <person name="Theodoulou F.L."/>
            <person name="Tu H."/>
            <person name="Van de Peer Y."/>
            <person name="Verrier P.J."/>
            <person name="Waters E."/>
            <person name="Wood A."/>
            <person name="Yang L."/>
            <person name="Cove D."/>
            <person name="Cuming A."/>
            <person name="Hasebe M."/>
            <person name="Lucas S."/>
            <person name="Mishler D.B."/>
            <person name="Reski R."/>
            <person name="Grigoriev I."/>
            <person name="Quatrano R.S."/>
            <person name="Boore J.L."/>
        </authorList>
    </citation>
    <scope>NUCLEOTIDE SEQUENCE [LARGE SCALE GENOMIC DNA]</scope>
    <source>
        <strain evidence="3 4">cv. Gransden 2004</strain>
    </source>
</reference>
<reference evidence="2 4" key="2">
    <citation type="journal article" date="2018" name="Plant J.">
        <title>The Physcomitrella patens chromosome-scale assembly reveals moss genome structure and evolution.</title>
        <authorList>
            <person name="Lang D."/>
            <person name="Ullrich K.K."/>
            <person name="Murat F."/>
            <person name="Fuchs J."/>
            <person name="Jenkins J."/>
            <person name="Haas F.B."/>
            <person name="Piednoel M."/>
            <person name="Gundlach H."/>
            <person name="Van Bel M."/>
            <person name="Meyberg R."/>
            <person name="Vives C."/>
            <person name="Morata J."/>
            <person name="Symeonidi A."/>
            <person name="Hiss M."/>
            <person name="Muchero W."/>
            <person name="Kamisugi Y."/>
            <person name="Saleh O."/>
            <person name="Blanc G."/>
            <person name="Decker E.L."/>
            <person name="van Gessel N."/>
            <person name="Grimwood J."/>
            <person name="Hayes R.D."/>
            <person name="Graham S.W."/>
            <person name="Gunter L.E."/>
            <person name="McDaniel S.F."/>
            <person name="Hoernstein S.N.W."/>
            <person name="Larsson A."/>
            <person name="Li F.W."/>
            <person name="Perroud P.F."/>
            <person name="Phillips J."/>
            <person name="Ranjan P."/>
            <person name="Rokshar D.S."/>
            <person name="Rothfels C.J."/>
            <person name="Schneider L."/>
            <person name="Shu S."/>
            <person name="Stevenson D.W."/>
            <person name="Thummler F."/>
            <person name="Tillich M."/>
            <person name="Villarreal Aguilar J.C."/>
            <person name="Widiez T."/>
            <person name="Wong G.K."/>
            <person name="Wymore A."/>
            <person name="Zhang Y."/>
            <person name="Zimmer A.D."/>
            <person name="Quatrano R.S."/>
            <person name="Mayer K.F.X."/>
            <person name="Goodstein D."/>
            <person name="Casacuberta J.M."/>
            <person name="Vandepoele K."/>
            <person name="Reski R."/>
            <person name="Cuming A.C."/>
            <person name="Tuskan G.A."/>
            <person name="Maumus F."/>
            <person name="Salse J."/>
            <person name="Schmutz J."/>
            <person name="Rensing S.A."/>
        </authorList>
    </citation>
    <scope>NUCLEOTIDE SEQUENCE [LARGE SCALE GENOMIC DNA]</scope>
    <source>
        <strain evidence="3 4">cv. Gransden 2004</strain>
    </source>
</reference>
<feature type="compositionally biased region" description="Basic residues" evidence="1">
    <location>
        <begin position="1"/>
        <end position="12"/>
    </location>
</feature>
<keyword evidence="4" id="KW-1185">Reference proteome</keyword>
<evidence type="ECO:0000313" key="2">
    <source>
        <dbReference type="EMBL" id="PNR27325.1"/>
    </source>
</evidence>
<dbReference type="Proteomes" id="UP000006727">
    <property type="component" value="Chromosome 25"/>
</dbReference>
<protein>
    <submittedName>
        <fullName evidence="2 3">Uncharacterized protein</fullName>
    </submittedName>
</protein>
<accession>A0A2K1IDH0</accession>
<feature type="region of interest" description="Disordered" evidence="1">
    <location>
        <begin position="1"/>
        <end position="63"/>
    </location>
</feature>